<keyword evidence="2" id="KW-1185">Reference proteome</keyword>
<dbReference type="Proteomes" id="UP000789396">
    <property type="component" value="Unassembled WGS sequence"/>
</dbReference>
<protein>
    <submittedName>
        <fullName evidence="1">7035_t:CDS:1</fullName>
    </submittedName>
</protein>
<evidence type="ECO:0000313" key="1">
    <source>
        <dbReference type="EMBL" id="CAG8553696.1"/>
    </source>
</evidence>
<organism evidence="1 2">
    <name type="scientific">Racocetra fulgida</name>
    <dbReference type="NCBI Taxonomy" id="60492"/>
    <lineage>
        <taxon>Eukaryota</taxon>
        <taxon>Fungi</taxon>
        <taxon>Fungi incertae sedis</taxon>
        <taxon>Mucoromycota</taxon>
        <taxon>Glomeromycotina</taxon>
        <taxon>Glomeromycetes</taxon>
        <taxon>Diversisporales</taxon>
        <taxon>Gigasporaceae</taxon>
        <taxon>Racocetra</taxon>
    </lineage>
</organism>
<reference evidence="1" key="1">
    <citation type="submission" date="2021-06" db="EMBL/GenBank/DDBJ databases">
        <authorList>
            <person name="Kallberg Y."/>
            <person name="Tangrot J."/>
            <person name="Rosling A."/>
        </authorList>
    </citation>
    <scope>NUCLEOTIDE SEQUENCE</scope>
    <source>
        <strain evidence="1">IN212</strain>
    </source>
</reference>
<gene>
    <name evidence="1" type="ORF">RFULGI_LOCUS4757</name>
</gene>
<accession>A0A9N9B511</accession>
<dbReference type="EMBL" id="CAJVPZ010004936">
    <property type="protein sequence ID" value="CAG8553696.1"/>
    <property type="molecule type" value="Genomic_DNA"/>
</dbReference>
<dbReference type="OrthoDB" id="2425021at2759"/>
<dbReference type="AlphaFoldDB" id="A0A9N9B511"/>
<proteinExistence type="predicted"/>
<name>A0A9N9B511_9GLOM</name>
<evidence type="ECO:0000313" key="2">
    <source>
        <dbReference type="Proteomes" id="UP000789396"/>
    </source>
</evidence>
<sequence>DRQNENEDLCWTVGLATIIYSMNLSVCRATNKRPFELVFDHEPRGNYVLIDQLWSQGVRYEENIPDDVQIEYYDDIQFDDNEEESIQKSLLNDMTTQMVCIGLRLNEYYSAIELIPVTGTFREYLELAIIPNTCVSAREAAI</sequence>
<feature type="non-terminal residue" evidence="1">
    <location>
        <position position="1"/>
    </location>
</feature>
<comment type="caution">
    <text evidence="1">The sequence shown here is derived from an EMBL/GenBank/DDBJ whole genome shotgun (WGS) entry which is preliminary data.</text>
</comment>